<dbReference type="PANTHER" id="PTHR46771">
    <property type="entry name" value="DETERIN"/>
    <property type="match status" value="1"/>
</dbReference>
<dbReference type="EMBL" id="GECZ01015287">
    <property type="protein sequence ID" value="JAS54482.1"/>
    <property type="molecule type" value="Transcribed_RNA"/>
</dbReference>
<evidence type="ECO:0000313" key="3">
    <source>
        <dbReference type="EMBL" id="JAS54482.1"/>
    </source>
</evidence>
<proteinExistence type="predicted"/>
<dbReference type="Pfam" id="PF00653">
    <property type="entry name" value="BIR"/>
    <property type="match status" value="1"/>
</dbReference>
<dbReference type="FunFam" id="1.10.1170.10:FF:000001">
    <property type="entry name" value="baculoviral IAP repeat-containing protein 6 isoform X1"/>
    <property type="match status" value="1"/>
</dbReference>
<accession>A0A1B6FW96</accession>
<keyword evidence="2" id="KW-0862">Zinc</keyword>
<gene>
    <name evidence="3" type="ORF">g.33627</name>
</gene>
<dbReference type="SUPFAM" id="SSF50978">
    <property type="entry name" value="WD40 repeat-like"/>
    <property type="match status" value="1"/>
</dbReference>
<dbReference type="InterPro" id="IPR001370">
    <property type="entry name" value="BIR_rpt"/>
</dbReference>
<dbReference type="SUPFAM" id="SSF57924">
    <property type="entry name" value="Inhibitor of apoptosis (IAP) repeat"/>
    <property type="match status" value="1"/>
</dbReference>
<feature type="non-terminal residue" evidence="3">
    <location>
        <position position="1"/>
    </location>
</feature>
<evidence type="ECO:0000256" key="2">
    <source>
        <dbReference type="ARBA" id="ARBA00022833"/>
    </source>
</evidence>
<protein>
    <recommendedName>
        <fullName evidence="4">UBC core domain-containing protein</fullName>
    </recommendedName>
</protein>
<evidence type="ECO:0000256" key="1">
    <source>
        <dbReference type="ARBA" id="ARBA00022723"/>
    </source>
</evidence>
<dbReference type="PROSITE" id="PS50143">
    <property type="entry name" value="BIR_REPEAT_2"/>
    <property type="match status" value="1"/>
</dbReference>
<reference evidence="3" key="1">
    <citation type="submission" date="2015-11" db="EMBL/GenBank/DDBJ databases">
        <title>De novo transcriptome assembly of four potential Pierce s Disease insect vectors from Arizona vineyards.</title>
        <authorList>
            <person name="Tassone E.E."/>
        </authorList>
    </citation>
    <scope>NUCLEOTIDE SEQUENCE</scope>
</reference>
<dbReference type="InterPro" id="IPR036322">
    <property type="entry name" value="WD40_repeat_dom_sf"/>
</dbReference>
<dbReference type="PANTHER" id="PTHR46771:SF5">
    <property type="entry name" value="DETERIN"/>
    <property type="match status" value="1"/>
</dbReference>
<dbReference type="SMART" id="SM00238">
    <property type="entry name" value="BIR"/>
    <property type="match status" value="1"/>
</dbReference>
<sequence>DVDCNSITYHPNLNIVLILSKSSEVLVIDVNSGLLLQRSFLSANHNGKLQATYLAGHDKVLLVDERGVGVRTDYNGVLLLDTILQVPVAKPDDTVRLELLVSEAVLLQQTLVSMDLPGVEHKGEVVQGLSKQISLANARTKKGIKAQKWNTVCLELPHCYLKWVCAGLVSELKRQNRHVPALAIASAVNERLNCLLPTHSEGQPVDRTLMFSEAMRRQTFSKWPHMNYKWALPDQMAQAGFYHQPNSSGDDRAMCFTCIVCLVCWEPTDEPWSEHERHSPSCPFVKGEYTQNVPLSVTYATAPAIHTDTPMEVLGTSSVPELIPTASSSGSIIVWNCSRLLKIESTISVVSKSNIYNDLTRKKEAWADEDVVEIPLTDSTLENLVGVWSNQEVQVGAVSVVGGPTRDSVRPVVVVGVGLARPSVSPLVRAMNTVNQASSLAVDIMKVADNKPQEWQLHLVVYDFHYRGDVGSGGEGGSASKTLVSGTGTSASRQETANIYPDIFLSKFLYAGPMLHDVDSGDVVYQTQDILVGENFPAPSSSSGMSCPVPLGVAVPTAGGGTFDTSMAINEGLDMANFPSTSNGSPPLVAKLLDRDSAISELGGGMEPCGGLLPQEPVPVQSVLVDTGGRDMTVAGLHPTRDGRHLLAVLAGTADYTTCGMLLLYRLNLTGPAVGLIETPICVKLLECRVVSVTLLPLEGDETSNPLGVVAMITQDGALWLVDIATLEVKTTAAHKDGGKFVSVTYCNSLERVCAASEKGSLHFFTLRDEDTSKTEEGNYEDSLENKFYSPKQFTNKELPLLVNAPTLDLAALYELTRCENLVPCFAATVPGCWTELMQAQKQRKHPQHLQHADDVHHTRSWRLQNDMTSWDEHVFELTLPRSVCVGHVDLKFSLHSQCQYPPNLQFTLLKQNASGIGKLSDSTSDVDNVIDFNLLSPEGGAKKGPTANPVLTKQFARTHNTEILSGPVNLAACLDLSDQSGTVTFTSPQLYKVRGRTLLVHIKALAASSSSIGQERERRWRWEHNGLGSSVDRLASNAANKKMDLTGCDWLHEISITVRNAKPTDIPNERAERCAMLESDRLVERLVELVTGENGVQQSMAFDILLWVVATRLSRLRPSPPQQTALVAIIQDHLGPLVHSCFVRGDRSTARNCVKLIVLCSDGMRNSQDSGNVQSHFDTSVVKALLESMQQVWQCWSAGALRWYFTILSRLVAGDTVGPVAHKALGLLRQVAKHLHTRQNPYHLLLQTRFGLYGTPLEAELFDQEPPVPAKWSSTPLAYTSVAYSQGEGCVWSGSSLGTSSQSTPAPQLLVDDLRNLLNMKAAKLIGEGRSSSSHSQLRCLTANHYMKGLLEVQPLHFTCHATSDGT</sequence>
<name>A0A1B6FW96_9HEMI</name>
<dbReference type="CDD" id="cd00022">
    <property type="entry name" value="BIR"/>
    <property type="match status" value="1"/>
</dbReference>
<dbReference type="Gene3D" id="1.10.1170.10">
    <property type="entry name" value="Inhibitor Of Apoptosis Protein (2mihbC-IAP-1), Chain A"/>
    <property type="match status" value="1"/>
</dbReference>
<dbReference type="InterPro" id="IPR051190">
    <property type="entry name" value="Baculoviral_IAP"/>
</dbReference>
<evidence type="ECO:0008006" key="4">
    <source>
        <dbReference type="Google" id="ProtNLM"/>
    </source>
</evidence>
<dbReference type="GO" id="GO:0046872">
    <property type="term" value="F:metal ion binding"/>
    <property type="evidence" value="ECO:0007669"/>
    <property type="project" value="UniProtKB-KW"/>
</dbReference>
<organism evidence="3">
    <name type="scientific">Cuerna arida</name>
    <dbReference type="NCBI Taxonomy" id="1464854"/>
    <lineage>
        <taxon>Eukaryota</taxon>
        <taxon>Metazoa</taxon>
        <taxon>Ecdysozoa</taxon>
        <taxon>Arthropoda</taxon>
        <taxon>Hexapoda</taxon>
        <taxon>Insecta</taxon>
        <taxon>Pterygota</taxon>
        <taxon>Neoptera</taxon>
        <taxon>Paraneoptera</taxon>
        <taxon>Hemiptera</taxon>
        <taxon>Auchenorrhyncha</taxon>
        <taxon>Membracoidea</taxon>
        <taxon>Cicadellidae</taxon>
        <taxon>Cicadellinae</taxon>
        <taxon>Proconiini</taxon>
        <taxon>Cuerna</taxon>
    </lineage>
</organism>
<feature type="non-terminal residue" evidence="3">
    <location>
        <position position="1368"/>
    </location>
</feature>
<keyword evidence="1" id="KW-0479">Metal-binding</keyword>